<organism evidence="1 2">
    <name type="scientific">Penicillium expansum</name>
    <name type="common">Blue mold rot fungus</name>
    <dbReference type="NCBI Taxonomy" id="27334"/>
    <lineage>
        <taxon>Eukaryota</taxon>
        <taxon>Fungi</taxon>
        <taxon>Dikarya</taxon>
        <taxon>Ascomycota</taxon>
        <taxon>Pezizomycotina</taxon>
        <taxon>Eurotiomycetes</taxon>
        <taxon>Eurotiomycetidae</taxon>
        <taxon>Eurotiales</taxon>
        <taxon>Aspergillaceae</taxon>
        <taxon>Penicillium</taxon>
    </lineage>
</organism>
<reference evidence="1 2" key="1">
    <citation type="journal article" date="2015" name="Mol. Plant Microbe Interact.">
        <title>Genome, transcriptome, and functional analyses of Penicillium expansum provide new insights into secondary metabolism and pathogenicity.</title>
        <authorList>
            <person name="Ballester A.R."/>
            <person name="Marcet-Houben M."/>
            <person name="Levin E."/>
            <person name="Sela N."/>
            <person name="Selma-Lazaro C."/>
            <person name="Carmona L."/>
            <person name="Wisniewski M."/>
            <person name="Droby S."/>
            <person name="Gonzalez-Candelas L."/>
            <person name="Gabaldon T."/>
        </authorList>
    </citation>
    <scope>NUCLEOTIDE SEQUENCE [LARGE SCALE GENOMIC DNA]</scope>
    <source>
        <strain evidence="1 2">MD-8</strain>
    </source>
</reference>
<dbReference type="GeneID" id="27673765"/>
<proteinExistence type="predicted"/>
<protein>
    <submittedName>
        <fullName evidence="1">Uncharacterized protein</fullName>
    </submittedName>
</protein>
<gene>
    <name evidence="1" type="ORF">PEX2_010690</name>
</gene>
<dbReference type="AlphaFoldDB" id="A0A0A2K8N7"/>
<keyword evidence="2" id="KW-1185">Reference proteome</keyword>
<dbReference type="VEuPathDB" id="FungiDB:PEXP_054310"/>
<dbReference type="Proteomes" id="UP000030143">
    <property type="component" value="Unassembled WGS sequence"/>
</dbReference>
<dbReference type="EMBL" id="JQFZ01000003">
    <property type="protein sequence ID" value="KGO63268.1"/>
    <property type="molecule type" value="Genomic_DNA"/>
</dbReference>
<dbReference type="OrthoDB" id="4349688at2759"/>
<dbReference type="HOGENOM" id="CLU_1147511_0_0_1"/>
<dbReference type="PhylomeDB" id="A0A0A2K8N7"/>
<name>A0A0A2K8N7_PENEN</name>
<accession>A0A0A2K8N7</accession>
<dbReference type="RefSeq" id="XP_016603700.1">
    <property type="nucleotide sequence ID" value="XM_016738346.1"/>
</dbReference>
<sequence>MEVEGVATANLSWDLSKGPVPPPLQNKLVDHCLLELLQYANGSNHAILRLVFKHPQVGASSRAPANTQGVRMELEVQDEAGTGPVEGQLVVKTFTYTGTHRNAAVSHMLPVKGQKAVRHFINIAQKVKLTPCDFNSLNSDTVGCRDFLSQFIYHLDRGNVLKLPNDKATSVYDLFNWKYSLSGATRVPTVIYYAAFNQNYQHVNIPGCVYPAAAGAGAAGAAGGAKWAKGAGAAGQ</sequence>
<evidence type="ECO:0000313" key="1">
    <source>
        <dbReference type="EMBL" id="KGO63268.1"/>
    </source>
</evidence>
<evidence type="ECO:0000313" key="2">
    <source>
        <dbReference type="Proteomes" id="UP000030143"/>
    </source>
</evidence>
<comment type="caution">
    <text evidence="1">The sequence shown here is derived from an EMBL/GenBank/DDBJ whole genome shotgun (WGS) entry which is preliminary data.</text>
</comment>